<proteinExistence type="predicted"/>
<dbReference type="EMBL" id="MK388107">
    <property type="protein sequence ID" value="QAV36781.1"/>
    <property type="molecule type" value="Genomic_DNA"/>
</dbReference>
<evidence type="ECO:0000313" key="23">
    <source>
        <dbReference type="EMBL" id="QAV36950.1"/>
    </source>
</evidence>
<dbReference type="EMBL" id="MK388096">
    <property type="protein sequence ID" value="QAV34922.1"/>
    <property type="molecule type" value="Genomic_DNA"/>
</dbReference>
<dbReference type="EMBL" id="MK388144">
    <property type="protein sequence ID" value="QAV43034.1"/>
    <property type="molecule type" value="Genomic_DNA"/>
</dbReference>
<dbReference type="Proteomes" id="UP000158288">
    <property type="component" value="Segment"/>
</dbReference>
<dbReference type="EMBL" id="MK388136">
    <property type="protein sequence ID" value="QAV41682.1"/>
    <property type="molecule type" value="Genomic_DNA"/>
</dbReference>
<evidence type="ECO:0000313" key="58">
    <source>
        <dbReference type="Proteomes" id="UP000291083"/>
    </source>
</evidence>
<dbReference type="Proteomes" id="UP000293991">
    <property type="component" value="Segment"/>
</dbReference>
<dbReference type="Proteomes" id="UP000293478">
    <property type="component" value="Segment"/>
</dbReference>
<evidence type="ECO:0000313" key="34">
    <source>
        <dbReference type="EMBL" id="QAV39147.1"/>
    </source>
</evidence>
<dbReference type="OrthoDB" id="41243at10239"/>
<sequence>MISELLLFAVCVIIIGLIIYGIYTRKATQQHTPPSSERYEKMENLKTGYVDKLKSAHFKSFYKLFSGN</sequence>
<evidence type="ECO:0000313" key="46">
    <source>
        <dbReference type="EMBL" id="QAV41851.1"/>
    </source>
</evidence>
<dbReference type="Proteomes" id="UP000294706">
    <property type="component" value="Segment"/>
</dbReference>
<dbReference type="Proteomes" id="UP000293046">
    <property type="component" value="Segment"/>
</dbReference>
<evidence type="ECO:0000313" key="56">
    <source>
        <dbReference type="Proteomes" id="UP000158288"/>
    </source>
</evidence>
<evidence type="ECO:0000313" key="47">
    <source>
        <dbReference type="EMBL" id="QAV42020.1"/>
    </source>
</evidence>
<dbReference type="EMBL" id="MK388114">
    <property type="protein sequence ID" value="QAV37964.1"/>
    <property type="molecule type" value="Genomic_DNA"/>
</dbReference>
<evidence type="ECO:0000313" key="40">
    <source>
        <dbReference type="EMBL" id="QAV40161.1"/>
    </source>
</evidence>
<dbReference type="EMBL" id="MK388102">
    <property type="protein sequence ID" value="QAV35936.1"/>
    <property type="molecule type" value="Genomic_DNA"/>
</dbReference>
<accession>B2CWK9</accession>
<dbReference type="Proteomes" id="UP000291536">
    <property type="component" value="Genome"/>
</dbReference>
<dbReference type="Proteomes" id="UP000294249">
    <property type="component" value="Segment"/>
</dbReference>
<dbReference type="Proteomes" id="UP000291454">
    <property type="component" value="Genome"/>
</dbReference>
<evidence type="ECO:0000313" key="55">
    <source>
        <dbReference type="Proteomes" id="UP000096711"/>
    </source>
</evidence>
<dbReference type="EMBL" id="MK388113">
    <property type="protein sequence ID" value="QAV37795.1"/>
    <property type="molecule type" value="Genomic_DNA"/>
</dbReference>
<evidence type="ECO:0000313" key="48">
    <source>
        <dbReference type="EMBL" id="QAV42189.1"/>
    </source>
</evidence>
<dbReference type="EMBL" id="MK388128">
    <property type="protein sequence ID" value="QAV40330.1"/>
    <property type="molecule type" value="Genomic_DNA"/>
</dbReference>
<dbReference type="Proteomes" id="UP000293088">
    <property type="component" value="Segment"/>
</dbReference>
<evidence type="ECO:0000256" key="8">
    <source>
        <dbReference type="SAM" id="Phobius"/>
    </source>
</evidence>
<dbReference type="EMBL" id="MK388130">
    <property type="protein sequence ID" value="QAV40668.1"/>
    <property type="molecule type" value="Genomic_DNA"/>
</dbReference>
<evidence type="ECO:0000313" key="15">
    <source>
        <dbReference type="EMBL" id="QAV34922.1"/>
    </source>
</evidence>
<dbReference type="Proteomes" id="UP000291891">
    <property type="component" value="Segment"/>
</dbReference>
<evidence type="ECO:0000313" key="29">
    <source>
        <dbReference type="EMBL" id="QAV38302.1"/>
    </source>
</evidence>
<organism evidence="9 57">
    <name type="scientific">Myxoma virus</name>
    <dbReference type="NCBI Taxonomy" id="10273"/>
    <lineage>
        <taxon>Viruses</taxon>
        <taxon>Varidnaviria</taxon>
        <taxon>Bamfordvirae</taxon>
        <taxon>Nucleocytoviricota</taxon>
        <taxon>Pokkesviricetes</taxon>
        <taxon>Chitovirales</taxon>
        <taxon>Poxviridae</taxon>
        <taxon>Chordopoxvirinae</taxon>
        <taxon>Leporipoxvirus</taxon>
        <taxon>Leporipoxvirus myxoma</taxon>
    </lineage>
</organism>
<dbReference type="Proteomes" id="UP000294984">
    <property type="component" value="Genome"/>
</dbReference>
<dbReference type="Proteomes" id="UP000160630">
    <property type="component" value="Segment"/>
</dbReference>
<dbReference type="Proteomes" id="UP000292892">
    <property type="component" value="Genome"/>
</dbReference>
<dbReference type="Proteomes" id="UP000291566">
    <property type="component" value="Segment"/>
</dbReference>
<feature type="transmembrane region" description="Helical" evidence="8">
    <location>
        <begin position="6"/>
        <end position="23"/>
    </location>
</feature>
<evidence type="ECO:0000313" key="21">
    <source>
        <dbReference type="EMBL" id="QAV36443.1"/>
    </source>
</evidence>
<evidence type="ECO:0000313" key="14">
    <source>
        <dbReference type="EMBL" id="QAV34753.1"/>
    </source>
</evidence>
<dbReference type="EMBL" id="MK388120">
    <property type="protein sequence ID" value="QAV38978.1"/>
    <property type="molecule type" value="Genomic_DNA"/>
</dbReference>
<dbReference type="GeneID" id="932065"/>
<evidence type="ECO:0000313" key="50">
    <source>
        <dbReference type="EMBL" id="QAV42527.1"/>
    </source>
</evidence>
<dbReference type="EMBL" id="MK388115">
    <property type="protein sequence ID" value="QAV38133.1"/>
    <property type="molecule type" value="Genomic_DNA"/>
</dbReference>
<dbReference type="Proteomes" id="UP000299834">
    <property type="component" value="Segment"/>
</dbReference>
<dbReference type="Proteomes" id="UP000293687">
    <property type="component" value="Segment"/>
</dbReference>
<evidence type="ECO:0000256" key="6">
    <source>
        <dbReference type="ARBA" id="ARBA00022989"/>
    </source>
</evidence>
<dbReference type="Proteomes" id="UP000293733">
    <property type="component" value="Segment"/>
</dbReference>
<reference evidence="54 60" key="5">
    <citation type="submission" date="2019-04" db="EMBL/GenBank/DDBJ databases">
        <title>Identification of a recombinant Myxoma virus infecting Iberian hare.</title>
        <authorList>
            <person name="Agueda-Pinto A."/>
            <person name="Lemos de Matos A."/>
            <person name="Abrantes M."/>
            <person name="Kraberger S."/>
            <person name="Gortazar C."/>
            <person name="McFadden G."/>
            <person name="Varsani A."/>
            <person name="Esteves P.J."/>
        </authorList>
    </citation>
    <scope>NUCLEOTIDE SEQUENCE [LARGE SCALE GENOMIC DNA]</scope>
    <source>
        <strain evidence="54">Toledo</strain>
    </source>
</reference>
<reference evidence="9 57" key="1">
    <citation type="journal article" date="2009" name="J. Virol.">
        <title>Genome comparison of a nonpathogenic myxoma virus field strain with its ancestor, the virulent Lausanne strain.</title>
        <authorList>
            <person name="Morales M."/>
            <person name="Ramirez M.A."/>
            <person name="Cano M.J."/>
            <person name="Parraga M."/>
            <person name="Castilla J."/>
            <person name="Perez-Ordoyo L.I."/>
            <person name="Torres J.M."/>
            <person name="Barcena J."/>
        </authorList>
    </citation>
    <scope>NUCLEOTIDE SEQUENCE [LARGE SCALE GENOMIC DNA]</scope>
    <source>
        <strain evidence="9">6918</strain>
    </source>
</reference>
<dbReference type="EMBL" id="MK388123">
    <property type="protein sequence ID" value="QAV39485.1"/>
    <property type="molecule type" value="Genomic_DNA"/>
</dbReference>
<evidence type="ECO:0000313" key="37">
    <source>
        <dbReference type="EMBL" id="QAV39654.1"/>
    </source>
</evidence>
<dbReference type="Proteomes" id="UP000291359">
    <property type="component" value="Segment"/>
</dbReference>
<dbReference type="Proteomes" id="UP000291978">
    <property type="component" value="Segment"/>
</dbReference>
<dbReference type="EMBL" id="MK388112">
    <property type="protein sequence ID" value="QAV37626.1"/>
    <property type="molecule type" value="Genomic_DNA"/>
</dbReference>
<dbReference type="EMBL" id="MK388117">
    <property type="protein sequence ID" value="QAV38471.1"/>
    <property type="molecule type" value="Genomic_DNA"/>
</dbReference>
<dbReference type="EMBL" id="MK388097">
    <property type="protein sequence ID" value="QAV35091.1"/>
    <property type="molecule type" value="Genomic_DNA"/>
</dbReference>
<keyword evidence="7 8" id="KW-0472">Membrane</keyword>
<evidence type="ECO:0000313" key="27">
    <source>
        <dbReference type="EMBL" id="QAV37964.1"/>
    </source>
</evidence>
<evidence type="ECO:0000313" key="16">
    <source>
        <dbReference type="EMBL" id="QAV35091.1"/>
    </source>
</evidence>
<evidence type="ECO:0000313" key="12">
    <source>
        <dbReference type="EMBL" id="QAV34415.1"/>
    </source>
</evidence>
<dbReference type="EMBL" id="MK388138">
    <property type="protein sequence ID" value="QAV42020.1"/>
    <property type="molecule type" value="Genomic_DNA"/>
</dbReference>
<dbReference type="EMBL" id="MK388121">
    <property type="protein sequence ID" value="QAV39147.1"/>
    <property type="molecule type" value="Genomic_DNA"/>
</dbReference>
<dbReference type="EMBL" id="MK388139">
    <property type="protein sequence ID" value="QAV42189.1"/>
    <property type="molecule type" value="Genomic_DNA"/>
</dbReference>
<dbReference type="EMBL" id="MK388116">
    <property type="protein sequence ID" value="QAV38302.1"/>
    <property type="molecule type" value="Genomic_DNA"/>
</dbReference>
<dbReference type="Proteomes" id="UP000293155">
    <property type="component" value="Genome"/>
</dbReference>
<dbReference type="EMBL" id="MK388098">
    <property type="protein sequence ID" value="QAV35260.1"/>
    <property type="molecule type" value="Genomic_DNA"/>
</dbReference>
<dbReference type="Proteomes" id="UP000291211">
    <property type="component" value="Genome"/>
</dbReference>
<evidence type="ECO:0000256" key="3">
    <source>
        <dbReference type="ARBA" id="ARBA00022692"/>
    </source>
</evidence>
<dbReference type="Proteomes" id="UP000294127">
    <property type="component" value="Segment"/>
</dbReference>
<evidence type="ECO:0000256" key="2">
    <source>
        <dbReference type="ARBA" id="ARBA00004381"/>
    </source>
</evidence>
<dbReference type="EMBL" id="MK388127">
    <property type="protein sequence ID" value="QAV40161.1"/>
    <property type="molecule type" value="Genomic_DNA"/>
</dbReference>
<dbReference type="Proteomes" id="UP000293753">
    <property type="component" value="Genome"/>
</dbReference>
<dbReference type="EMBL" id="MK388105">
    <property type="protein sequence ID" value="QAV36443.1"/>
    <property type="molecule type" value="Genomic_DNA"/>
</dbReference>
<dbReference type="Proteomes" id="UP000293008">
    <property type="component" value="Segment"/>
</dbReference>
<dbReference type="EMBL" id="MK388100">
    <property type="protein sequence ID" value="QAV35598.1"/>
    <property type="molecule type" value="Genomic_DNA"/>
</dbReference>
<evidence type="ECO:0000313" key="13">
    <source>
        <dbReference type="EMBL" id="QAV34584.1"/>
    </source>
</evidence>
<dbReference type="Proteomes" id="UP000293723">
    <property type="component" value="Segment"/>
</dbReference>
<dbReference type="EMBL" id="MK388140">
    <property type="protein sequence ID" value="QAV42358.1"/>
    <property type="molecule type" value="Genomic_DNA"/>
</dbReference>
<dbReference type="Proteomes" id="UP000291083">
    <property type="component" value="Segment"/>
</dbReference>
<dbReference type="EMBL" id="MK388134">
    <property type="protein sequence ID" value="QAV41344.1"/>
    <property type="molecule type" value="Genomic_DNA"/>
</dbReference>
<dbReference type="Proteomes" id="UP000291093">
    <property type="component" value="Segment"/>
</dbReference>
<evidence type="ECO:0000256" key="4">
    <source>
        <dbReference type="ARBA" id="ARBA00022844"/>
    </source>
</evidence>
<dbReference type="EMBL" id="MK388133">
    <property type="protein sequence ID" value="QAV41175.1"/>
    <property type="molecule type" value="Genomic_DNA"/>
</dbReference>
<evidence type="ECO:0000313" key="17">
    <source>
        <dbReference type="EMBL" id="QAV35260.1"/>
    </source>
</evidence>
<dbReference type="EMBL" id="MK388122">
    <property type="protein sequence ID" value="QAV39316.1"/>
    <property type="molecule type" value="Genomic_DNA"/>
</dbReference>
<dbReference type="EMBL" id="MK388111">
    <property type="protein sequence ID" value="QAV37457.1"/>
    <property type="molecule type" value="Genomic_DNA"/>
</dbReference>
<dbReference type="EMBL" id="MK388118">
    <property type="protein sequence ID" value="QAV38640.1"/>
    <property type="molecule type" value="Genomic_DNA"/>
</dbReference>
<dbReference type="Proteomes" id="UP000096711">
    <property type="component" value="Segment"/>
</dbReference>
<evidence type="ECO:0000313" key="20">
    <source>
        <dbReference type="EMBL" id="QAV36274.1"/>
    </source>
</evidence>
<dbReference type="GO" id="GO:0055036">
    <property type="term" value="C:virion membrane"/>
    <property type="evidence" value="ECO:0007669"/>
    <property type="project" value="UniProtKB-SubCell"/>
</dbReference>
<dbReference type="Proteomes" id="UP000294116">
    <property type="component" value="Genome"/>
</dbReference>
<dbReference type="Proteomes" id="UP000292684">
    <property type="component" value="Segment"/>
</dbReference>
<dbReference type="EMBL" id="MK388135">
    <property type="protein sequence ID" value="QAV41513.1"/>
    <property type="molecule type" value="Genomic_DNA"/>
</dbReference>
<evidence type="ECO:0000313" key="41">
    <source>
        <dbReference type="EMBL" id="QAV40330.1"/>
    </source>
</evidence>
<dbReference type="Proteomes" id="UP000292929">
    <property type="component" value="Segment"/>
</dbReference>
<dbReference type="Proteomes" id="UP000294008">
    <property type="component" value="Genome"/>
</dbReference>
<dbReference type="Proteomes" id="UP000292676">
    <property type="component" value="Segment"/>
</dbReference>
<dbReference type="EMBL" id="MK388108">
    <property type="protein sequence ID" value="QAV36950.1"/>
    <property type="molecule type" value="Genomic_DNA"/>
</dbReference>
<dbReference type="EMBL" id="MK388110">
    <property type="protein sequence ID" value="QAV37288.1"/>
    <property type="molecule type" value="Genomic_DNA"/>
</dbReference>
<evidence type="ECO:0000313" key="52">
    <source>
        <dbReference type="EMBL" id="QAV42865.1"/>
    </source>
</evidence>
<dbReference type="EMBL" id="MK388101">
    <property type="protein sequence ID" value="QAV35767.1"/>
    <property type="molecule type" value="Genomic_DNA"/>
</dbReference>
<dbReference type="Proteomes" id="UP000293058">
    <property type="component" value="Genome"/>
</dbReference>
<dbReference type="EMBL" id="MK388095">
    <property type="protein sequence ID" value="QAV34753.1"/>
    <property type="molecule type" value="Genomic_DNA"/>
</dbReference>
<dbReference type="EMBL" id="MK388099">
    <property type="protein sequence ID" value="QAV35429.1"/>
    <property type="molecule type" value="Genomic_DNA"/>
</dbReference>
<gene>
    <name evidence="9 10" type="ORF">m102L</name>
</gene>
<protein>
    <submittedName>
        <fullName evidence="9">M102L</fullName>
    </submittedName>
</protein>
<evidence type="ECO:0000313" key="44">
    <source>
        <dbReference type="EMBL" id="QAV41513.1"/>
    </source>
</evidence>
<evidence type="ECO:0000313" key="38">
    <source>
        <dbReference type="EMBL" id="QAV39823.1"/>
    </source>
</evidence>
<evidence type="ECO:0000313" key="45">
    <source>
        <dbReference type="EMBL" id="QAV41682.1"/>
    </source>
</evidence>
<evidence type="ECO:0000313" key="42">
    <source>
        <dbReference type="EMBL" id="QAV41175.1"/>
    </source>
</evidence>
<dbReference type="EMBL" id="MK388142">
    <property type="protein sequence ID" value="QAV42696.1"/>
    <property type="molecule type" value="Genomic_DNA"/>
</dbReference>
<dbReference type="Proteomes" id="UP000291627">
    <property type="component" value="Segment"/>
</dbReference>
<dbReference type="Proteomes" id="UP000291149">
    <property type="component" value="Segment"/>
</dbReference>
<dbReference type="EMBL" id="MK388143">
    <property type="protein sequence ID" value="QAV42865.1"/>
    <property type="molecule type" value="Genomic_DNA"/>
</dbReference>
<evidence type="ECO:0000313" key="33">
    <source>
        <dbReference type="EMBL" id="QAV38978.1"/>
    </source>
</evidence>
<dbReference type="Proteomes" id="UP000294146">
    <property type="component" value="Segment"/>
</dbReference>
<evidence type="ECO:0000313" key="36">
    <source>
        <dbReference type="EMBL" id="QAV39485.1"/>
    </source>
</evidence>
<dbReference type="EMBL" id="MK388094">
    <property type="protein sequence ID" value="QAV34584.1"/>
    <property type="molecule type" value="Genomic_DNA"/>
</dbReference>
<dbReference type="Proteomes" id="UP000292598">
    <property type="component" value="Segment"/>
</dbReference>
<dbReference type="Proteomes" id="UP000293947">
    <property type="component" value="Genome"/>
</dbReference>
<dbReference type="Proteomes" id="UP000291100">
    <property type="component" value="Genome"/>
</dbReference>
<dbReference type="Proteomes" id="UP000293298">
    <property type="component" value="Segment"/>
</dbReference>
<dbReference type="RefSeq" id="NP_051816.1">
    <property type="nucleotide sequence ID" value="NC_001132.2"/>
</dbReference>
<reference evidence="11 55" key="3">
    <citation type="journal article" date="2012" name="PLoS Pathog.">
        <title>Evolutionary history and attenuation of myxoma virus on two continents.</title>
        <authorList>
            <person name="Kerr P.J."/>
            <person name="Ghedin E."/>
            <person name="Depasse J.V."/>
            <person name="Fitch A."/>
            <person name="Cattadori I.M."/>
            <person name="Hudson P.J."/>
            <person name="Tscharke D.C."/>
            <person name="Read A.F."/>
            <person name="Holmes E.C."/>
        </authorList>
    </citation>
    <scope>NUCLEOTIDE SEQUENCE [LARGE SCALE GENOMIC DNA]</scope>
    <source>
        <strain evidence="11">England/Cornwall/4-54/1</strain>
    </source>
</reference>
<dbReference type="Proteomes" id="UP000293529">
    <property type="component" value="Segment"/>
</dbReference>
<dbReference type="KEGG" id="vg:932065"/>
<evidence type="ECO:0000313" key="39">
    <source>
        <dbReference type="EMBL" id="QAV39992.1"/>
    </source>
</evidence>
<evidence type="ECO:0000313" key="11">
    <source>
        <dbReference type="EMBL" id="AFU77703.1"/>
    </source>
</evidence>
<evidence type="ECO:0000313" key="49">
    <source>
        <dbReference type="EMBL" id="QAV42358.1"/>
    </source>
</evidence>
<comment type="function">
    <text evidence="1">Essential for the encapsidation of DNA into immature virions (IV) and the subsequent maturation of IV into mature virions (MV).</text>
</comment>
<dbReference type="EMBL" id="MK388141">
    <property type="protein sequence ID" value="QAV42527.1"/>
    <property type="molecule type" value="Genomic_DNA"/>
</dbReference>
<reference evidence="58 59" key="4">
    <citation type="journal article" date="2019" name="J. Virol.">
        <title>Punctuated evolution of myxoma virus: rapid and disjunct evolution of a recent viral lineage in Australia.</title>
        <authorList>
            <person name="Eden J.-S."/>
            <person name="Kerr P.J."/>
            <person name="Holmes E.C."/>
        </authorList>
    </citation>
    <scope>NUCLEOTIDE SEQUENCE [LARGE SCALE GENOMIC DNA]</scope>
    <source>
        <strain evidence="17">Aust/ACT/Acton/04-2014</strain>
        <strain evidence="26">Aust/ACT/Acton/07-2008</strain>
        <strain evidence="24">Aust/ACT/Acton/08-2014</strain>
        <strain evidence="23">Aust/ACT/Acton/12-2012</strain>
        <strain evidence="22">Aust/ACT/Mulligans Flat</strain>
        <strain evidence="14">Aust/ACT/Mulligans Flat/04-2013/1</strain>
        <strain evidence="12">Aust/ACT/Mulligans Flat/04-2013/2</strain>
        <strain evidence="38">Aust/ACT/Symonston/01-2016</strain>
        <strain evidence="20">Aust/NSW/Avenel/11-1990</strain>
        <strain evidence="35">Aust/NSW/Bluegums/04-2015</strain>
        <strain evidence="30">Aust/NSW/Carwoola/12-2014</strain>
        <strain evidence="31">Aust/NSW/Deniliquin/02-2015</strain>
        <strain evidence="15">Aust/NSW/Euchareena</strain>
        <strain evidence="34">Aust/NSW/Murrumbateman/10-2014</strain>
        <strain evidence="36">Aust/SA/ABC Range/12-2014</strain>
        <strain evidence="19">Aust/SA/Adelaide Hills/05-2012</strain>
        <strain evidence="49">Aust/SA/Brooklyn Park/05-2016</strain>
        <strain evidence="13">Aust/SA/Coomandook/12-2013</strain>
        <strain evidence="48">Aust/SA/Echunga/05-2016</strain>
        <strain evidence="42">Aust/SA/Flinders Ranges/12-2015/1</strain>
        <strain evidence="43">Aust/SA/Flinders Ranges/12-2015/2</strain>
        <strain evidence="45">Aust/SA/Kangarilla/09-2015</strain>
        <strain evidence="50">Aust/SA/Lameroo/04-2016</strain>
        <strain evidence="27">Aust/SA/Monarto Zoo/11-2013</strain>
        <strain evidence="32">Aust/SA/Mt Gambier/01-2015</strain>
        <strain evidence="52">Aust/SA/Mt Gambier/03-2015</strain>
        <strain evidence="44">Aust/SA/Mt Gambier/09-2015</strain>
        <strain evidence="51">Aust/SA/Olympic Dam/08-2015</strain>
        <strain evidence="53">Aust/SA/Port Augusta/10-2014</strain>
        <strain evidence="39">Aust/SA/Pukatja/03-2016</strain>
        <strain evidence="33">Aust/SA/Qualco/01-2015</strain>
        <strain evidence="40">Aust/SA/Quorn/03-2016</strain>
        <strain evidence="41">Aust/SA/Sandy Creek/04-2016</strain>
        <strain evidence="46">Aust/SA/Stewarts Range Rd/09-2015</strain>
        <strain evidence="16">Aust/SA/Turretfield</strain>
        <strain evidence="47">Aust/SA/Waterfall Gully/09-2015</strain>
        <strain evidence="37">Aust/SA/Wilpena/11-2014</strain>
        <strain evidence="21">Aust/Vic/Hattah/10-2012</strain>
        <strain evidence="25">Aust/Vic/Hoppers Crossing/03-2012</strain>
        <strain evidence="18">Aust/Vic/Wonga Park/03-2012</strain>
        <strain evidence="29">MYXV/AUS/1949</strain>
        <strain evidence="28">SLS/AUS/1956</strain>
    </source>
</reference>
<reference evidence="10 56" key="2">
    <citation type="journal article" date="2011" name="Emerg. Infect. Dis.">
        <title>Genome sequence of SG33 strain and recombination between wild-type and vaccine myxoma viruses.</title>
        <authorList>
            <person name="Camus-Bouclainville C."/>
            <person name="Gretillat M."/>
            <person name="Py R."/>
            <person name="Gelfi J."/>
            <person name="Guerin J.L."/>
            <person name="Bertagnoli S."/>
        </authorList>
    </citation>
    <scope>NUCLEOTIDE SEQUENCE [LARGE SCALE GENOMIC DNA]</scope>
    <source>
        <strain evidence="10">SG33</strain>
    </source>
</reference>
<evidence type="ECO:0000313" key="25">
    <source>
        <dbReference type="EMBL" id="QAV37457.1"/>
    </source>
</evidence>
<dbReference type="Proteomes" id="UP000291087">
    <property type="component" value="Segment"/>
</dbReference>
<dbReference type="Proteomes" id="UP000291628">
    <property type="component" value="Segment"/>
</dbReference>
<keyword evidence="4" id="KW-0946">Virion</keyword>
<evidence type="ECO:0000313" key="9">
    <source>
        <dbReference type="EMBL" id="ACB28725.1"/>
    </source>
</evidence>
<dbReference type="Proteomes" id="UP000291608">
    <property type="component" value="Segment"/>
</dbReference>
<evidence type="ECO:0000313" key="18">
    <source>
        <dbReference type="EMBL" id="QAV35429.1"/>
    </source>
</evidence>
<evidence type="ECO:0000256" key="7">
    <source>
        <dbReference type="ARBA" id="ARBA00023136"/>
    </source>
</evidence>
<dbReference type="EMBL" id="GQ409969">
    <property type="protein sequence ID" value="ADK63742.1"/>
    <property type="molecule type" value="Genomic_DNA"/>
</dbReference>
<evidence type="ECO:0000313" key="43">
    <source>
        <dbReference type="EMBL" id="QAV41344.1"/>
    </source>
</evidence>
<evidence type="ECO:0000313" key="19">
    <source>
        <dbReference type="EMBL" id="QAV35598.1"/>
    </source>
</evidence>
<dbReference type="Proteomes" id="UP000292524">
    <property type="component" value="Genome"/>
</dbReference>
<evidence type="ECO:0000313" key="26">
    <source>
        <dbReference type="EMBL" id="QAV37626.1"/>
    </source>
</evidence>
<evidence type="ECO:0000313" key="28">
    <source>
        <dbReference type="EMBL" id="QAV38133.1"/>
    </source>
</evidence>
<dbReference type="EMBL" id="MK388137">
    <property type="protein sequence ID" value="QAV41851.1"/>
    <property type="molecule type" value="Genomic_DNA"/>
</dbReference>
<dbReference type="Proteomes" id="UP000292368">
    <property type="component" value="Segment"/>
</dbReference>
<dbReference type="Proteomes" id="UP000293333">
    <property type="component" value="Segment"/>
</dbReference>
<keyword evidence="6 8" id="KW-1133">Transmembrane helix</keyword>
<dbReference type="Proteomes" id="UP000292406">
    <property type="component" value="Segment"/>
</dbReference>
<evidence type="ECO:0000313" key="32">
    <source>
        <dbReference type="EMBL" id="QAV38809.1"/>
    </source>
</evidence>
<keyword evidence="5" id="KW-0426">Late protein</keyword>
<dbReference type="EMBL" id="MK388131">
    <property type="protein sequence ID" value="QAV40837.1"/>
    <property type="molecule type" value="Genomic_DNA"/>
</dbReference>
<evidence type="ECO:0000313" key="31">
    <source>
        <dbReference type="EMBL" id="QAV38640.1"/>
    </source>
</evidence>
<dbReference type="Proteomes" id="UP000292322">
    <property type="component" value="Segment"/>
</dbReference>
<evidence type="ECO:0000313" key="35">
    <source>
        <dbReference type="EMBL" id="QAV39316.1"/>
    </source>
</evidence>
<dbReference type="Pfam" id="PF05961">
    <property type="entry name" value="Chordopox_A13L"/>
    <property type="match status" value="1"/>
</dbReference>
<evidence type="ECO:0000256" key="1">
    <source>
        <dbReference type="ARBA" id="ARBA00003039"/>
    </source>
</evidence>
<dbReference type="EMBL" id="MK388124">
    <property type="protein sequence ID" value="QAV39654.1"/>
    <property type="molecule type" value="Genomic_DNA"/>
</dbReference>
<evidence type="ECO:0000313" key="53">
    <source>
        <dbReference type="EMBL" id="QAV43034.1"/>
    </source>
</evidence>
<evidence type="ECO:0000313" key="10">
    <source>
        <dbReference type="EMBL" id="ADK63742.1"/>
    </source>
</evidence>
<dbReference type="EMBL" id="MK836424">
    <property type="protein sequence ID" value="QCO69481.1"/>
    <property type="molecule type" value="Genomic_DNA"/>
</dbReference>
<evidence type="ECO:0000313" key="60">
    <source>
        <dbReference type="Proteomes" id="UP000299834"/>
    </source>
</evidence>
<evidence type="ECO:0000313" key="51">
    <source>
        <dbReference type="EMBL" id="QAV42696.1"/>
    </source>
</evidence>
<keyword evidence="3 8" id="KW-0812">Transmembrane</keyword>
<evidence type="ECO:0000313" key="59">
    <source>
        <dbReference type="Proteomes" id="UP000291087"/>
    </source>
</evidence>
<dbReference type="EMBL" id="MK388109">
    <property type="protein sequence ID" value="QAV37119.1"/>
    <property type="molecule type" value="Genomic_DNA"/>
</dbReference>
<name>B2CWK9_9POXV</name>
<evidence type="ECO:0000313" key="57">
    <source>
        <dbReference type="Proteomes" id="UP000160630"/>
    </source>
</evidence>
<dbReference type="EMBL" id="MK388129">
    <property type="protein sequence ID" value="QAV40499.1"/>
    <property type="molecule type" value="Genomic_DNA"/>
</dbReference>
<dbReference type="EMBL" id="MK388119">
    <property type="protein sequence ID" value="QAV38809.1"/>
    <property type="molecule type" value="Genomic_DNA"/>
</dbReference>
<dbReference type="EMBL" id="MK388126">
    <property type="protein sequence ID" value="QAV39992.1"/>
    <property type="molecule type" value="Genomic_DNA"/>
</dbReference>
<dbReference type="Proteomes" id="UP000293069">
    <property type="component" value="Segment"/>
</dbReference>
<evidence type="ECO:0000313" key="54">
    <source>
        <dbReference type="EMBL" id="QCO69481.1"/>
    </source>
</evidence>
<evidence type="ECO:0000256" key="5">
    <source>
        <dbReference type="ARBA" id="ARBA00022921"/>
    </source>
</evidence>
<dbReference type="Proteomes" id="UP000294048">
    <property type="component" value="Segment"/>
</dbReference>
<dbReference type="EMBL" id="EU552530">
    <property type="protein sequence ID" value="ACB28725.1"/>
    <property type="molecule type" value="Genomic_DNA"/>
</dbReference>
<dbReference type="EMBL" id="MK388104">
    <property type="protein sequence ID" value="QAV36274.1"/>
    <property type="molecule type" value="Genomic_DNA"/>
</dbReference>
<dbReference type="EMBL" id="MK388106">
    <property type="protein sequence ID" value="QAV36612.1"/>
    <property type="molecule type" value="Genomic_DNA"/>
</dbReference>
<dbReference type="Proteomes" id="UP000293894">
    <property type="component" value="Genome"/>
</dbReference>
<evidence type="ECO:0000313" key="22">
    <source>
        <dbReference type="EMBL" id="QAV36781.1"/>
    </source>
</evidence>
<evidence type="ECO:0000313" key="24">
    <source>
        <dbReference type="EMBL" id="QAV37288.1"/>
    </source>
</evidence>
<dbReference type="EMBL" id="MK388093">
    <property type="protein sequence ID" value="QAV34415.1"/>
    <property type="molecule type" value="Genomic_DNA"/>
</dbReference>
<evidence type="ECO:0000313" key="30">
    <source>
        <dbReference type="EMBL" id="QAV38471.1"/>
    </source>
</evidence>
<comment type="subcellular location">
    <subcellularLocation>
        <location evidence="2">Virion membrane</location>
        <topology evidence="2">Single-pass membrane protein</topology>
    </subcellularLocation>
</comment>
<dbReference type="EMBL" id="MK388132">
    <property type="protein sequence ID" value="QAV41006.1"/>
    <property type="molecule type" value="Genomic_DNA"/>
</dbReference>
<dbReference type="InterPro" id="IPR009236">
    <property type="entry name" value="Chordopox_A13L"/>
</dbReference>
<dbReference type="Proteomes" id="UP000293012">
    <property type="component" value="Segment"/>
</dbReference>
<dbReference type="Proteomes" id="UP000291290">
    <property type="component" value="Segment"/>
</dbReference>
<dbReference type="Proteomes" id="UP000292450">
    <property type="component" value="Segment"/>
</dbReference>
<dbReference type="EMBL" id="JX565566">
    <property type="protein sequence ID" value="AFU77703.1"/>
    <property type="molecule type" value="Genomic_DNA"/>
</dbReference>
<dbReference type="EMBL" id="MK388125">
    <property type="protein sequence ID" value="QAV39823.1"/>
    <property type="molecule type" value="Genomic_DNA"/>
</dbReference>
<dbReference type="EMBL" id="MK388103">
    <property type="protein sequence ID" value="QAV36105.1"/>
    <property type="molecule type" value="Genomic_DNA"/>
</dbReference>